<sequence length="189" mass="20631">MFSNCFTHKKLIHLHLNVDRVCALPSTYNGDSLSAWSKGLSSSQPDLLKASGLHFHPLSSGEDVDTSLKSSNKLLRSSSTSGINILYQHKNNYNVCEEANQFSSLSIHKHLSSSRQKMNELSDKIALISRSNENLSNAGKETLQLSLVQSPSGLQSNQSDDDVDDTAPVDSQQKMNIQVPQANAGESCL</sequence>
<proteinExistence type="predicted"/>
<comment type="caution">
    <text evidence="1">The sequence shown here is derived from an EMBL/GenBank/DDBJ whole genome shotgun (WGS) entry which is preliminary data.</text>
</comment>
<dbReference type="EMBL" id="VXIV02000188">
    <property type="protein sequence ID" value="KAF6039977.1"/>
    <property type="molecule type" value="Genomic_DNA"/>
</dbReference>
<evidence type="ECO:0000313" key="2">
    <source>
        <dbReference type="Proteomes" id="UP000593567"/>
    </source>
</evidence>
<keyword evidence="2" id="KW-1185">Reference proteome</keyword>
<dbReference type="Proteomes" id="UP000593567">
    <property type="component" value="Unassembled WGS sequence"/>
</dbReference>
<evidence type="ECO:0000313" key="1">
    <source>
        <dbReference type="EMBL" id="KAF6039977.1"/>
    </source>
</evidence>
<dbReference type="AlphaFoldDB" id="A0A7J7KP92"/>
<name>A0A7J7KP92_BUGNE</name>
<reference evidence="1" key="1">
    <citation type="submission" date="2020-06" db="EMBL/GenBank/DDBJ databases">
        <title>Draft genome of Bugula neritina, a colonial animal packing powerful symbionts and potential medicines.</title>
        <authorList>
            <person name="Rayko M."/>
        </authorList>
    </citation>
    <scope>NUCLEOTIDE SEQUENCE [LARGE SCALE GENOMIC DNA]</scope>
    <source>
        <strain evidence="1">Kwan_BN1</strain>
    </source>
</reference>
<protein>
    <submittedName>
        <fullName evidence="1">Uncharacterized protein</fullName>
    </submittedName>
</protein>
<accession>A0A7J7KP92</accession>
<gene>
    <name evidence="1" type="ORF">EB796_001664</name>
</gene>
<organism evidence="1 2">
    <name type="scientific">Bugula neritina</name>
    <name type="common">Brown bryozoan</name>
    <name type="synonym">Sertularia neritina</name>
    <dbReference type="NCBI Taxonomy" id="10212"/>
    <lineage>
        <taxon>Eukaryota</taxon>
        <taxon>Metazoa</taxon>
        <taxon>Spiralia</taxon>
        <taxon>Lophotrochozoa</taxon>
        <taxon>Bryozoa</taxon>
        <taxon>Gymnolaemata</taxon>
        <taxon>Cheilostomatida</taxon>
        <taxon>Flustrina</taxon>
        <taxon>Buguloidea</taxon>
        <taxon>Bugulidae</taxon>
        <taxon>Bugula</taxon>
    </lineage>
</organism>